<keyword evidence="1" id="KW-1133">Transmembrane helix</keyword>
<keyword evidence="1" id="KW-0812">Transmembrane</keyword>
<reference evidence="3" key="1">
    <citation type="journal article" date="2020" name="Nat. Commun.">
        <title>Genome sequence of the cluster root forming white lupin.</title>
        <authorList>
            <person name="Hufnagel B."/>
            <person name="Marques A."/>
            <person name="Soriano A."/>
            <person name="Marques L."/>
            <person name="Divol F."/>
            <person name="Doumas P."/>
            <person name="Sallet E."/>
            <person name="Mancinotti D."/>
            <person name="Carrere S."/>
            <person name="Marande W."/>
            <person name="Arribat S."/>
            <person name="Keller J."/>
            <person name="Huneau C."/>
            <person name="Blein T."/>
            <person name="Aime D."/>
            <person name="Laguerre M."/>
            <person name="Taylor J."/>
            <person name="Schubert V."/>
            <person name="Nelson M."/>
            <person name="Geu-Flores F."/>
            <person name="Crespi M."/>
            <person name="Gallardo-Guerrero K."/>
            <person name="Delaux P.-M."/>
            <person name="Salse J."/>
            <person name="Berges H."/>
            <person name="Guyot R."/>
            <person name="Gouzy J."/>
            <person name="Peret B."/>
        </authorList>
    </citation>
    <scope>NUCLEOTIDE SEQUENCE [LARGE SCALE GENOMIC DNA]</scope>
    <source>
        <strain evidence="3">cv. Amiga</strain>
    </source>
</reference>
<protein>
    <submittedName>
        <fullName evidence="2">Uncharacterized protein</fullName>
    </submittedName>
</protein>
<feature type="transmembrane region" description="Helical" evidence="1">
    <location>
        <begin position="33"/>
        <end position="52"/>
    </location>
</feature>
<evidence type="ECO:0000313" key="3">
    <source>
        <dbReference type="Proteomes" id="UP000447434"/>
    </source>
</evidence>
<accession>A0A6A4PX21</accession>
<dbReference type="Proteomes" id="UP000447434">
    <property type="component" value="Chromosome 10"/>
</dbReference>
<dbReference type="EMBL" id="WOCE01000010">
    <property type="protein sequence ID" value="KAE9606111.1"/>
    <property type="molecule type" value="Genomic_DNA"/>
</dbReference>
<evidence type="ECO:0000256" key="1">
    <source>
        <dbReference type="SAM" id="Phobius"/>
    </source>
</evidence>
<name>A0A6A4PX21_LUPAL</name>
<dbReference type="AlphaFoldDB" id="A0A6A4PX21"/>
<keyword evidence="1" id="KW-0472">Membrane</keyword>
<keyword evidence="3" id="KW-1185">Reference proteome</keyword>
<proteinExistence type="predicted"/>
<evidence type="ECO:0000313" key="2">
    <source>
        <dbReference type="EMBL" id="KAE9606111.1"/>
    </source>
</evidence>
<organism evidence="2 3">
    <name type="scientific">Lupinus albus</name>
    <name type="common">White lupine</name>
    <name type="synonym">Lupinus termis</name>
    <dbReference type="NCBI Taxonomy" id="3870"/>
    <lineage>
        <taxon>Eukaryota</taxon>
        <taxon>Viridiplantae</taxon>
        <taxon>Streptophyta</taxon>
        <taxon>Embryophyta</taxon>
        <taxon>Tracheophyta</taxon>
        <taxon>Spermatophyta</taxon>
        <taxon>Magnoliopsida</taxon>
        <taxon>eudicotyledons</taxon>
        <taxon>Gunneridae</taxon>
        <taxon>Pentapetalae</taxon>
        <taxon>rosids</taxon>
        <taxon>fabids</taxon>
        <taxon>Fabales</taxon>
        <taxon>Fabaceae</taxon>
        <taxon>Papilionoideae</taxon>
        <taxon>50 kb inversion clade</taxon>
        <taxon>genistoids sensu lato</taxon>
        <taxon>core genistoids</taxon>
        <taxon>Genisteae</taxon>
        <taxon>Lupinus</taxon>
    </lineage>
</organism>
<gene>
    <name evidence="2" type="ORF">Lalb_Chr10g0104421</name>
</gene>
<comment type="caution">
    <text evidence="2">The sequence shown here is derived from an EMBL/GenBank/DDBJ whole genome shotgun (WGS) entry which is preliminary data.</text>
</comment>
<sequence>MENANQFKEVKEKYDNGKGDVQLMLLRNDFFKLSNIFLFFLLKFLNTVVPFANSLEDPLIIPCSV</sequence>